<gene>
    <name evidence="1" type="ORF">ABFO16_00800</name>
</gene>
<dbReference type="EMBL" id="JBBMFI010000001">
    <property type="protein sequence ID" value="MEQ2564775.1"/>
    <property type="molecule type" value="Genomic_DNA"/>
</dbReference>
<sequence>MHFSGDRADTDTSYYGVYVAIPVWNEVVVYHYYIYDVRDANGKIVSGGGSLFEPCRTKITYKYEGMSLVVDKAYEQIAYE</sequence>
<proteinExistence type="predicted"/>
<comment type="caution">
    <text evidence="1">The sequence shown here is derived from an EMBL/GenBank/DDBJ whole genome shotgun (WGS) entry which is preliminary data.</text>
</comment>
<dbReference type="RefSeq" id="WP_367286210.1">
    <property type="nucleotide sequence ID" value="NZ_JBBMEY010000001.1"/>
</dbReference>
<name>A0ABV1HR12_9FIRM</name>
<accession>A0ABV1HR12</accession>
<organism evidence="1 2">
    <name type="scientific">Ruminococcoides intestinihominis</name>
    <dbReference type="NCBI Taxonomy" id="3133161"/>
    <lineage>
        <taxon>Bacteria</taxon>
        <taxon>Bacillati</taxon>
        <taxon>Bacillota</taxon>
        <taxon>Clostridia</taxon>
        <taxon>Eubacteriales</taxon>
        <taxon>Oscillospiraceae</taxon>
        <taxon>Ruminococcoides</taxon>
    </lineage>
</organism>
<evidence type="ECO:0000313" key="2">
    <source>
        <dbReference type="Proteomes" id="UP001478133"/>
    </source>
</evidence>
<protein>
    <submittedName>
        <fullName evidence="1">Uncharacterized protein</fullName>
    </submittedName>
</protein>
<keyword evidence="2" id="KW-1185">Reference proteome</keyword>
<reference evidence="1 2" key="1">
    <citation type="submission" date="2024-03" db="EMBL/GenBank/DDBJ databases">
        <title>Human intestinal bacterial collection.</title>
        <authorList>
            <person name="Pauvert C."/>
            <person name="Hitch T.C.A."/>
            <person name="Clavel T."/>
        </authorList>
    </citation>
    <scope>NUCLEOTIDE SEQUENCE [LARGE SCALE GENOMIC DNA]</scope>
    <source>
        <strain evidence="1 2">CLA-AP-H18</strain>
    </source>
</reference>
<dbReference type="Proteomes" id="UP001478133">
    <property type="component" value="Unassembled WGS sequence"/>
</dbReference>
<evidence type="ECO:0000313" key="1">
    <source>
        <dbReference type="EMBL" id="MEQ2564775.1"/>
    </source>
</evidence>